<dbReference type="Pfam" id="PF00015">
    <property type="entry name" value="MCPsignal"/>
    <property type="match status" value="1"/>
</dbReference>
<evidence type="ECO:0000313" key="6">
    <source>
        <dbReference type="Proteomes" id="UP001055093"/>
    </source>
</evidence>
<dbReference type="InterPro" id="IPR004089">
    <property type="entry name" value="MCPsignal_dom"/>
</dbReference>
<evidence type="ECO:0000259" key="4">
    <source>
        <dbReference type="PROSITE" id="PS50111"/>
    </source>
</evidence>
<reference evidence="5" key="2">
    <citation type="submission" date="2021-08" db="EMBL/GenBank/DDBJ databases">
        <authorList>
            <person name="Tani A."/>
            <person name="Ola A."/>
            <person name="Ogura Y."/>
            <person name="Katsura K."/>
            <person name="Hayashi T."/>
        </authorList>
    </citation>
    <scope>NUCLEOTIDE SEQUENCE</scope>
    <source>
        <strain evidence="5">DSM 14458</strain>
    </source>
</reference>
<evidence type="ECO:0000256" key="1">
    <source>
        <dbReference type="ARBA" id="ARBA00023224"/>
    </source>
</evidence>
<dbReference type="RefSeq" id="WP_281405150.1">
    <property type="nucleotide sequence ID" value="NZ_BPRE01000011.1"/>
</dbReference>
<dbReference type="SUPFAM" id="SSF58104">
    <property type="entry name" value="Methyl-accepting chemotaxis protein (MCP) signaling domain"/>
    <property type="match status" value="1"/>
</dbReference>
<evidence type="ECO:0000313" key="5">
    <source>
        <dbReference type="EMBL" id="GJE76929.1"/>
    </source>
</evidence>
<evidence type="ECO:0000256" key="3">
    <source>
        <dbReference type="PROSITE-ProRule" id="PRU00284"/>
    </source>
</evidence>
<keyword evidence="6" id="KW-1185">Reference proteome</keyword>
<dbReference type="Gene3D" id="1.10.287.950">
    <property type="entry name" value="Methyl-accepting chemotaxis protein"/>
    <property type="match status" value="1"/>
</dbReference>
<keyword evidence="1 3" id="KW-0807">Transducer</keyword>
<sequence length="167" mass="17249">MIRLIHSIAAQTNLLALNATIEAARAGPAGRGFAVVATEVKQLADQTTRATEEIALQIAAVQNGTGDAVAVIESIFDTIERMSAIAQTIREASAQQGLAMHEVVRNIQEASAGTHEVSASIAAVSQAASETGETAKVVSSAAVVLQDKSNALRSEVLTFLSNVRAVG</sequence>
<feature type="domain" description="Methyl-accepting transducer" evidence="4">
    <location>
        <begin position="1"/>
        <end position="132"/>
    </location>
</feature>
<proteinExistence type="inferred from homology"/>
<dbReference type="InterPro" id="IPR004090">
    <property type="entry name" value="Chemotax_Me-accpt_rcpt"/>
</dbReference>
<dbReference type="PANTHER" id="PTHR32089">
    <property type="entry name" value="METHYL-ACCEPTING CHEMOTAXIS PROTEIN MCPB"/>
    <property type="match status" value="1"/>
</dbReference>
<organism evidence="5 6">
    <name type="scientific">Methylorubrum suomiense</name>
    <dbReference type="NCBI Taxonomy" id="144191"/>
    <lineage>
        <taxon>Bacteria</taxon>
        <taxon>Pseudomonadati</taxon>
        <taxon>Pseudomonadota</taxon>
        <taxon>Alphaproteobacteria</taxon>
        <taxon>Hyphomicrobiales</taxon>
        <taxon>Methylobacteriaceae</taxon>
        <taxon>Methylorubrum</taxon>
    </lineage>
</organism>
<dbReference type="PRINTS" id="PR00260">
    <property type="entry name" value="CHEMTRNSDUCR"/>
</dbReference>
<name>A0ABQ4UZX3_9HYPH</name>
<gene>
    <name evidence="5" type="ORF">BGCPKDLD_3529</name>
</gene>
<dbReference type="PANTHER" id="PTHR32089:SF112">
    <property type="entry name" value="LYSOZYME-LIKE PROTEIN-RELATED"/>
    <property type="match status" value="1"/>
</dbReference>
<dbReference type="Proteomes" id="UP001055093">
    <property type="component" value="Unassembled WGS sequence"/>
</dbReference>
<dbReference type="PROSITE" id="PS50111">
    <property type="entry name" value="CHEMOTAXIS_TRANSDUC_2"/>
    <property type="match status" value="1"/>
</dbReference>
<reference evidence="5" key="1">
    <citation type="journal article" date="2021" name="Front. Microbiol.">
        <title>Comprehensive Comparative Genomics and Phenotyping of Methylobacterium Species.</title>
        <authorList>
            <person name="Alessa O."/>
            <person name="Ogura Y."/>
            <person name="Fujitani Y."/>
            <person name="Takami H."/>
            <person name="Hayashi T."/>
            <person name="Sahin N."/>
            <person name="Tani A."/>
        </authorList>
    </citation>
    <scope>NUCLEOTIDE SEQUENCE</scope>
    <source>
        <strain evidence="5">DSM 14458</strain>
    </source>
</reference>
<protein>
    <submittedName>
        <fullName evidence="5">Methyl-accepting chemotaxis protein</fullName>
    </submittedName>
</protein>
<dbReference type="EMBL" id="BPRE01000011">
    <property type="protein sequence ID" value="GJE76929.1"/>
    <property type="molecule type" value="Genomic_DNA"/>
</dbReference>
<accession>A0ABQ4UZX3</accession>
<comment type="similarity">
    <text evidence="2">Belongs to the methyl-accepting chemotaxis (MCP) protein family.</text>
</comment>
<evidence type="ECO:0000256" key="2">
    <source>
        <dbReference type="ARBA" id="ARBA00029447"/>
    </source>
</evidence>
<dbReference type="SMART" id="SM00283">
    <property type="entry name" value="MA"/>
    <property type="match status" value="1"/>
</dbReference>
<comment type="caution">
    <text evidence="5">The sequence shown here is derived from an EMBL/GenBank/DDBJ whole genome shotgun (WGS) entry which is preliminary data.</text>
</comment>